<dbReference type="PANTHER" id="PTHR43918:SF4">
    <property type="entry name" value="CARBOXYLIC ESTER HYDROLASE"/>
    <property type="match status" value="1"/>
</dbReference>
<dbReference type="InterPro" id="IPR002018">
    <property type="entry name" value="CarbesteraseB"/>
</dbReference>
<accession>A0A4P7NTQ1</accession>
<name>A0A4P7NTQ1_PYROR</name>
<feature type="chain" id="PRO_5041033896" description="Carboxylic ester hydrolase" evidence="3">
    <location>
        <begin position="20"/>
        <end position="560"/>
    </location>
</feature>
<dbReference type="VEuPathDB" id="FungiDB:M_BR32_EuGene_00057361"/>
<evidence type="ECO:0000313" key="4">
    <source>
        <dbReference type="EMBL" id="QBZ65914.1"/>
    </source>
</evidence>
<dbReference type="InterPro" id="IPR019826">
    <property type="entry name" value="Carboxylesterase_B_AS"/>
</dbReference>
<dbReference type="Pfam" id="PF00135">
    <property type="entry name" value="COesterase"/>
    <property type="match status" value="1"/>
</dbReference>
<dbReference type="Proteomes" id="UP000294847">
    <property type="component" value="Chromosome 7"/>
</dbReference>
<dbReference type="EMBL" id="CP034210">
    <property type="protein sequence ID" value="QBZ65914.1"/>
    <property type="molecule type" value="Genomic_DNA"/>
</dbReference>
<dbReference type="PROSITE" id="PS00122">
    <property type="entry name" value="CARBOXYLESTERASE_B_1"/>
    <property type="match status" value="1"/>
</dbReference>
<reference evidence="4 5" key="1">
    <citation type="journal article" date="2019" name="Mol. Biol. Evol.">
        <title>Blast fungal genomes show frequent chromosomal changes, gene gains and losses, and effector gene turnover.</title>
        <authorList>
            <person name="Gomez Luciano L.B."/>
            <person name="Jason Tsai I."/>
            <person name="Chuma I."/>
            <person name="Tosa Y."/>
            <person name="Chen Y.H."/>
            <person name="Li J.Y."/>
            <person name="Li M.Y."/>
            <person name="Jade Lu M.Y."/>
            <person name="Nakayashiki H."/>
            <person name="Li W.H."/>
        </authorList>
    </citation>
    <scope>NUCLEOTIDE SEQUENCE [LARGE SCALE GENOMIC DNA]</scope>
    <source>
        <strain evidence="4">MZ5-1-6</strain>
    </source>
</reference>
<dbReference type="EC" id="3.1.1.-" evidence="3"/>
<proteinExistence type="inferred from homology"/>
<sequence length="560" mass="61674">MKATLFYLAVSCQLTGALAGPIETPYMPVTLADYGTFSGLVVTETFTGKSLPSPVDAWLGMDYATQPVGDNRFRAVGWPAPFDGIKPAIEFKKACPQAVTEVLPNKDQAEDCLQFNVWRTPGVPLDEKLPVMIWFMGGAFNRGNQKLFDGGSFVANSPKPMVFVSFHHRIGALGFPTSDLFERHDGLNLGVRDSRLLLEFVQKHISSFGGDPDTVTIGGLSAGAHGVGIQHIGNNSDSAVKPLFARVYYESGSSTARAFPGVDYPMYQKQFSEFLELTGCNSAGDDDEATIACLRAIPWDALRDASVGIFNRYDKAVTWPWQPVQGGPLFAKSGSQSMIDGTFYHVPVISSSTTDEARRYIPGNLETDEEFLDFMHNISPALTEDDMELMAKLYPDPATDPNSPYKNSINSTQFSRLSDAWSDYAYICPSQENSYRSAAAGLPVWKSRWNAGDNLPAWRGIQHATDMSYIWAEPTVEFPELGKAQHAYIASFALTGDPNTYRLAGSPEWPKYKPEGYGIESAAPDQLVMNPGGPEIEKDDARREACLFWRDPERAPRLNK</sequence>
<dbReference type="PANTHER" id="PTHR43918">
    <property type="entry name" value="ACETYLCHOLINESTERASE"/>
    <property type="match status" value="1"/>
</dbReference>
<dbReference type="AlphaFoldDB" id="A0A4P7NTQ1"/>
<dbReference type="Gene3D" id="3.40.50.1820">
    <property type="entry name" value="alpha/beta hydrolase"/>
    <property type="match status" value="1"/>
</dbReference>
<keyword evidence="3" id="KW-0732">Signal</keyword>
<evidence type="ECO:0000313" key="5">
    <source>
        <dbReference type="Proteomes" id="UP000294847"/>
    </source>
</evidence>
<organism evidence="4 5">
    <name type="scientific">Pyricularia oryzae</name>
    <name type="common">Rice blast fungus</name>
    <name type="synonym">Magnaporthe oryzae</name>
    <dbReference type="NCBI Taxonomy" id="318829"/>
    <lineage>
        <taxon>Eukaryota</taxon>
        <taxon>Fungi</taxon>
        <taxon>Dikarya</taxon>
        <taxon>Ascomycota</taxon>
        <taxon>Pezizomycotina</taxon>
        <taxon>Sordariomycetes</taxon>
        <taxon>Sordariomycetidae</taxon>
        <taxon>Magnaporthales</taxon>
        <taxon>Pyriculariaceae</taxon>
        <taxon>Pyricularia</taxon>
    </lineage>
</organism>
<dbReference type="SUPFAM" id="SSF53474">
    <property type="entry name" value="alpha/beta-Hydrolases"/>
    <property type="match status" value="1"/>
</dbReference>
<protein>
    <recommendedName>
        <fullName evidence="3">Carboxylic ester hydrolase</fullName>
        <ecNumber evidence="3">3.1.1.-</ecNumber>
    </recommendedName>
</protein>
<dbReference type="GO" id="GO:0052689">
    <property type="term" value="F:carboxylic ester hydrolase activity"/>
    <property type="evidence" value="ECO:0007669"/>
    <property type="project" value="TreeGrafter"/>
</dbReference>
<feature type="signal peptide" evidence="3">
    <location>
        <begin position="1"/>
        <end position="19"/>
    </location>
</feature>
<dbReference type="OMA" id="WIQAHIH"/>
<gene>
    <name evidence="4" type="ORF">PoMZ_12881</name>
</gene>
<evidence type="ECO:0000256" key="1">
    <source>
        <dbReference type="ARBA" id="ARBA00005964"/>
    </source>
</evidence>
<evidence type="ECO:0000256" key="3">
    <source>
        <dbReference type="RuleBase" id="RU361235"/>
    </source>
</evidence>
<dbReference type="InterPro" id="IPR050654">
    <property type="entry name" value="AChE-related_enzymes"/>
</dbReference>
<dbReference type="SMR" id="A0A4P7NTQ1"/>
<comment type="similarity">
    <text evidence="1 3">Belongs to the type-B carboxylesterase/lipase family.</text>
</comment>
<evidence type="ECO:0000256" key="2">
    <source>
        <dbReference type="ARBA" id="ARBA00022801"/>
    </source>
</evidence>
<dbReference type="InterPro" id="IPR029058">
    <property type="entry name" value="AB_hydrolase_fold"/>
</dbReference>
<keyword evidence="2 3" id="KW-0378">Hydrolase</keyword>